<proteinExistence type="predicted"/>
<keyword evidence="1" id="KW-0812">Transmembrane</keyword>
<dbReference type="STRING" id="69279.BG36_18295"/>
<dbReference type="HOGENOM" id="CLU_083281_0_0_5"/>
<accession>A0A011UUN3</accession>
<keyword evidence="1" id="KW-1133">Transmembrane helix</keyword>
<comment type="caution">
    <text evidence="2">The sequence shown here is derived from an EMBL/GenBank/DDBJ whole genome shotgun (WGS) entry which is preliminary data.</text>
</comment>
<name>A0A011UUN3_9HYPH</name>
<evidence type="ECO:0000256" key="1">
    <source>
        <dbReference type="SAM" id="Phobius"/>
    </source>
</evidence>
<feature type="transmembrane region" description="Helical" evidence="1">
    <location>
        <begin position="20"/>
        <end position="43"/>
    </location>
</feature>
<dbReference type="EMBL" id="JENY01000004">
    <property type="protein sequence ID" value="EXL09916.1"/>
    <property type="molecule type" value="Genomic_DNA"/>
</dbReference>
<evidence type="ECO:0000313" key="2">
    <source>
        <dbReference type="EMBL" id="EXL09916.1"/>
    </source>
</evidence>
<gene>
    <name evidence="2" type="ORF">BG36_18295</name>
</gene>
<organism evidence="2 3">
    <name type="scientific">Aquamicrobium defluvii</name>
    <dbReference type="NCBI Taxonomy" id="69279"/>
    <lineage>
        <taxon>Bacteria</taxon>
        <taxon>Pseudomonadati</taxon>
        <taxon>Pseudomonadota</taxon>
        <taxon>Alphaproteobacteria</taxon>
        <taxon>Hyphomicrobiales</taxon>
        <taxon>Phyllobacteriaceae</taxon>
        <taxon>Aquamicrobium</taxon>
    </lineage>
</organism>
<dbReference type="Proteomes" id="UP000019849">
    <property type="component" value="Unassembled WGS sequence"/>
</dbReference>
<keyword evidence="1" id="KW-0472">Membrane</keyword>
<reference evidence="2 3" key="1">
    <citation type="submission" date="2014-02" db="EMBL/GenBank/DDBJ databases">
        <title>Aquamicrobium defluvii Genome sequencing.</title>
        <authorList>
            <person name="Wang X."/>
        </authorList>
    </citation>
    <scope>NUCLEOTIDE SEQUENCE [LARGE SCALE GENOMIC DNA]</scope>
    <source>
        <strain evidence="2 3">W13Z1</strain>
    </source>
</reference>
<dbReference type="PATRIC" id="fig|69279.3.peg.882"/>
<dbReference type="AlphaFoldDB" id="A0A011UUN3"/>
<keyword evidence="2" id="KW-0830">Ubiquinone</keyword>
<dbReference type="eggNOG" id="COG3743">
    <property type="taxonomic scope" value="Bacteria"/>
</dbReference>
<sequence>MVLPAELANSVNLLAHPAAGMAAASALGFGLASQALGVWLGALNGASEASQKLFQTFGDAAAQDEHKAADEAKPAAHTERAAAADVAVQAEAHRPKALDKPSAPDDLKAISGIGPKLEAVLNGYGIWTWRQIAEWTDAEIAWMDETLGFRGRIRRDDWVGQAAVLQDGQRAK</sequence>
<evidence type="ECO:0000313" key="3">
    <source>
        <dbReference type="Proteomes" id="UP000019849"/>
    </source>
</evidence>
<protein>
    <submittedName>
        <fullName evidence="2">NADH:ubiquinone oxidoreductase</fullName>
    </submittedName>
</protein>